<name>A0ABD2N082_9CUCU</name>
<dbReference type="EMBL" id="JABFTP020000042">
    <property type="protein sequence ID" value="KAL3272049.1"/>
    <property type="molecule type" value="Genomic_DNA"/>
</dbReference>
<organism evidence="1 2">
    <name type="scientific">Cryptolaemus montrouzieri</name>
    <dbReference type="NCBI Taxonomy" id="559131"/>
    <lineage>
        <taxon>Eukaryota</taxon>
        <taxon>Metazoa</taxon>
        <taxon>Ecdysozoa</taxon>
        <taxon>Arthropoda</taxon>
        <taxon>Hexapoda</taxon>
        <taxon>Insecta</taxon>
        <taxon>Pterygota</taxon>
        <taxon>Neoptera</taxon>
        <taxon>Endopterygota</taxon>
        <taxon>Coleoptera</taxon>
        <taxon>Polyphaga</taxon>
        <taxon>Cucujiformia</taxon>
        <taxon>Coccinelloidea</taxon>
        <taxon>Coccinellidae</taxon>
        <taxon>Scymninae</taxon>
        <taxon>Scymnini</taxon>
        <taxon>Cryptolaemus</taxon>
    </lineage>
</organism>
<dbReference type="InterPro" id="IPR036875">
    <property type="entry name" value="Znf_CCHC_sf"/>
</dbReference>
<accession>A0ABD2N082</accession>
<feature type="non-terminal residue" evidence="1">
    <location>
        <position position="129"/>
    </location>
</feature>
<evidence type="ECO:0000313" key="1">
    <source>
        <dbReference type="EMBL" id="KAL3272049.1"/>
    </source>
</evidence>
<keyword evidence="2" id="KW-1185">Reference proteome</keyword>
<gene>
    <name evidence="1" type="ORF">HHI36_022511</name>
</gene>
<evidence type="ECO:0000313" key="2">
    <source>
        <dbReference type="Proteomes" id="UP001516400"/>
    </source>
</evidence>
<dbReference type="Gene3D" id="4.10.60.10">
    <property type="entry name" value="Zinc finger, CCHC-type"/>
    <property type="match status" value="1"/>
</dbReference>
<evidence type="ECO:0008006" key="3">
    <source>
        <dbReference type="Google" id="ProtNLM"/>
    </source>
</evidence>
<proteinExistence type="predicted"/>
<sequence length="129" mass="15148">MLRLAGVEKRLSDKDIMKGLILENEDVFCESECEEIMRVITRKPCINQYKCNVVIEMRGEVFKKAIRKGKLFLNLVATYVSEYMETVQCFKCWRFGHTQKRCGENESCHKCGEQHRSRDDCSERPLDCI</sequence>
<reference evidence="1 2" key="1">
    <citation type="journal article" date="2021" name="BMC Biol.">
        <title>Horizontally acquired antibacterial genes associated with adaptive radiation of ladybird beetles.</title>
        <authorList>
            <person name="Li H.S."/>
            <person name="Tang X.F."/>
            <person name="Huang Y.H."/>
            <person name="Xu Z.Y."/>
            <person name="Chen M.L."/>
            <person name="Du X.Y."/>
            <person name="Qiu B.Y."/>
            <person name="Chen P.T."/>
            <person name="Zhang W."/>
            <person name="Slipinski A."/>
            <person name="Escalona H.E."/>
            <person name="Waterhouse R.M."/>
            <person name="Zwick A."/>
            <person name="Pang H."/>
        </authorList>
    </citation>
    <scope>NUCLEOTIDE SEQUENCE [LARGE SCALE GENOMIC DNA]</scope>
    <source>
        <strain evidence="1">SYSU2018</strain>
    </source>
</reference>
<protein>
    <recommendedName>
        <fullName evidence="3">CCHC-type domain-containing protein</fullName>
    </recommendedName>
</protein>
<comment type="caution">
    <text evidence="1">The sequence shown here is derived from an EMBL/GenBank/DDBJ whole genome shotgun (WGS) entry which is preliminary data.</text>
</comment>
<dbReference type="Proteomes" id="UP001516400">
    <property type="component" value="Unassembled WGS sequence"/>
</dbReference>
<dbReference type="AlphaFoldDB" id="A0ABD2N082"/>
<dbReference type="SUPFAM" id="SSF57756">
    <property type="entry name" value="Retrovirus zinc finger-like domains"/>
    <property type="match status" value="1"/>
</dbReference>